<dbReference type="InterPro" id="IPR001854">
    <property type="entry name" value="Ribosomal_uL29"/>
</dbReference>
<evidence type="ECO:0000256" key="1">
    <source>
        <dbReference type="ARBA" id="ARBA00009254"/>
    </source>
</evidence>
<organism evidence="7 8">
    <name type="scientific">Candidatus Magasanikbacteria bacterium CG10_big_fil_rev_8_21_14_0_10_36_32</name>
    <dbReference type="NCBI Taxonomy" id="1974646"/>
    <lineage>
        <taxon>Bacteria</taxon>
        <taxon>Candidatus Magasanikiibacteriota</taxon>
    </lineage>
</organism>
<name>A0A2M6W6T3_9BACT</name>
<accession>A0A2M6W6T3</accession>
<dbReference type="GO" id="GO:1990904">
    <property type="term" value="C:ribonucleoprotein complex"/>
    <property type="evidence" value="ECO:0007669"/>
    <property type="project" value="UniProtKB-KW"/>
</dbReference>
<evidence type="ECO:0000313" key="8">
    <source>
        <dbReference type="Proteomes" id="UP000231426"/>
    </source>
</evidence>
<dbReference type="HAMAP" id="MF_00374">
    <property type="entry name" value="Ribosomal_uL29"/>
    <property type="match status" value="1"/>
</dbReference>
<dbReference type="Pfam" id="PF00831">
    <property type="entry name" value="Ribosomal_L29"/>
    <property type="match status" value="1"/>
</dbReference>
<dbReference type="GO" id="GO:0006412">
    <property type="term" value="P:translation"/>
    <property type="evidence" value="ECO:0007669"/>
    <property type="project" value="UniProtKB-UniRule"/>
</dbReference>
<dbReference type="Proteomes" id="UP000231426">
    <property type="component" value="Unassembled WGS sequence"/>
</dbReference>
<keyword evidence="6" id="KW-0175">Coiled coil</keyword>
<reference evidence="8" key="1">
    <citation type="submission" date="2017-09" db="EMBL/GenBank/DDBJ databases">
        <title>Depth-based differentiation of microbial function through sediment-hosted aquifers and enrichment of novel symbionts in the deep terrestrial subsurface.</title>
        <authorList>
            <person name="Probst A.J."/>
            <person name="Ladd B."/>
            <person name="Jarett J.K."/>
            <person name="Geller-Mcgrath D.E."/>
            <person name="Sieber C.M.K."/>
            <person name="Emerson J.B."/>
            <person name="Anantharaman K."/>
            <person name="Thomas B.C."/>
            <person name="Malmstrom R."/>
            <person name="Stieglmeier M."/>
            <person name="Klingl A."/>
            <person name="Woyke T."/>
            <person name="Ryan C.M."/>
            <person name="Banfield J.F."/>
        </authorList>
    </citation>
    <scope>NUCLEOTIDE SEQUENCE [LARGE SCALE GENOMIC DNA]</scope>
</reference>
<proteinExistence type="inferred from homology"/>
<comment type="similarity">
    <text evidence="1 5">Belongs to the universal ribosomal protein uL29 family.</text>
</comment>
<dbReference type="SUPFAM" id="SSF46561">
    <property type="entry name" value="Ribosomal protein L29 (L29p)"/>
    <property type="match status" value="1"/>
</dbReference>
<evidence type="ECO:0000313" key="7">
    <source>
        <dbReference type="EMBL" id="PIT88455.1"/>
    </source>
</evidence>
<dbReference type="EMBL" id="PFBV01000003">
    <property type="protein sequence ID" value="PIT88455.1"/>
    <property type="molecule type" value="Genomic_DNA"/>
</dbReference>
<keyword evidence="2 5" id="KW-0689">Ribosomal protein</keyword>
<evidence type="ECO:0000256" key="6">
    <source>
        <dbReference type="SAM" id="Coils"/>
    </source>
</evidence>
<protein>
    <recommendedName>
        <fullName evidence="4 5">Large ribosomal subunit protein uL29</fullName>
    </recommendedName>
</protein>
<keyword evidence="3 5" id="KW-0687">Ribonucleoprotein</keyword>
<dbReference type="NCBIfam" id="TIGR00012">
    <property type="entry name" value="L29"/>
    <property type="match status" value="1"/>
</dbReference>
<dbReference type="Gene3D" id="1.10.287.310">
    <property type="match status" value="1"/>
</dbReference>
<comment type="caution">
    <text evidence="7">The sequence shown here is derived from an EMBL/GenBank/DDBJ whole genome shotgun (WGS) entry which is preliminary data.</text>
</comment>
<evidence type="ECO:0000256" key="4">
    <source>
        <dbReference type="ARBA" id="ARBA00035204"/>
    </source>
</evidence>
<dbReference type="GO" id="GO:0003735">
    <property type="term" value="F:structural constituent of ribosome"/>
    <property type="evidence" value="ECO:0007669"/>
    <property type="project" value="InterPro"/>
</dbReference>
<feature type="coiled-coil region" evidence="6">
    <location>
        <begin position="19"/>
        <end position="46"/>
    </location>
</feature>
<gene>
    <name evidence="5" type="primary">rpmC</name>
    <name evidence="7" type="ORF">COU29_01580</name>
</gene>
<dbReference type="GO" id="GO:0005840">
    <property type="term" value="C:ribosome"/>
    <property type="evidence" value="ECO:0007669"/>
    <property type="project" value="UniProtKB-KW"/>
</dbReference>
<dbReference type="AlphaFoldDB" id="A0A2M6W6T3"/>
<sequence length="69" mass="8214">MKKNKFDNMDFSEIKNKSKKELQALLTEQKNELRQLRFKIQSQQLKQVNKIKIVKKIIARINTVLTKAI</sequence>
<evidence type="ECO:0000256" key="3">
    <source>
        <dbReference type="ARBA" id="ARBA00023274"/>
    </source>
</evidence>
<dbReference type="InterPro" id="IPR036049">
    <property type="entry name" value="Ribosomal_uL29_sf"/>
</dbReference>
<evidence type="ECO:0000256" key="2">
    <source>
        <dbReference type="ARBA" id="ARBA00022980"/>
    </source>
</evidence>
<evidence type="ECO:0000256" key="5">
    <source>
        <dbReference type="HAMAP-Rule" id="MF_00374"/>
    </source>
</evidence>